<sequence>MSESFSYQSIPEITVEELEHRLTEGSTENLQLVDVREPQEVEIAHLEGFINLPLSEFSQWSDKIHSHLDLEKETLVMCHHGMRSAQMCQWLIRQGFTNVKNIAGGIDAYSAVIDPLIPRY</sequence>
<dbReference type="PATRIC" id="fig|1637645.4.peg.5858"/>
<evidence type="ECO:0000313" key="3">
    <source>
        <dbReference type="Proteomes" id="UP000033607"/>
    </source>
</evidence>
<accession>A0A0F5YGU0</accession>
<comment type="caution">
    <text evidence="2">The sequence shown here is derived from an EMBL/GenBank/DDBJ whole genome shotgun (WGS) entry which is preliminary data.</text>
</comment>
<keyword evidence="2" id="KW-0808">Transferase</keyword>
<dbReference type="InterPro" id="IPR052204">
    <property type="entry name" value="PpiC/parvulin_rotamase"/>
</dbReference>
<dbReference type="EMBL" id="LATL02000300">
    <property type="protein sequence ID" value="KKD37983.1"/>
    <property type="molecule type" value="Genomic_DNA"/>
</dbReference>
<dbReference type="OrthoDB" id="9800872at2"/>
<dbReference type="Gene3D" id="3.40.250.10">
    <property type="entry name" value="Rhodanese-like domain"/>
    <property type="match status" value="1"/>
</dbReference>
<dbReference type="InterPro" id="IPR036873">
    <property type="entry name" value="Rhodanese-like_dom_sf"/>
</dbReference>
<dbReference type="SMART" id="SM00450">
    <property type="entry name" value="RHOD"/>
    <property type="match status" value="1"/>
</dbReference>
<gene>
    <name evidence="2" type="ORF">WN50_11270</name>
</gene>
<dbReference type="Pfam" id="PF00581">
    <property type="entry name" value="Rhodanese"/>
    <property type="match status" value="1"/>
</dbReference>
<dbReference type="AlphaFoldDB" id="A0A0F5YGU0"/>
<dbReference type="PANTHER" id="PTHR43629">
    <property type="entry name" value="PEPTIDYL-PROLYL CIS-TRANS ISOMERASE"/>
    <property type="match status" value="1"/>
</dbReference>
<feature type="domain" description="Rhodanese" evidence="1">
    <location>
        <begin position="26"/>
        <end position="118"/>
    </location>
</feature>
<proteinExistence type="predicted"/>
<protein>
    <submittedName>
        <fullName evidence="2">Rhodanese-related sulfurtransferase</fullName>
    </submittedName>
</protein>
<dbReference type="GO" id="GO:0016740">
    <property type="term" value="F:transferase activity"/>
    <property type="evidence" value="ECO:0007669"/>
    <property type="project" value="UniProtKB-KW"/>
</dbReference>
<dbReference type="Proteomes" id="UP000033607">
    <property type="component" value="Unassembled WGS sequence"/>
</dbReference>
<dbReference type="SUPFAM" id="SSF52821">
    <property type="entry name" value="Rhodanese/Cell cycle control phosphatase"/>
    <property type="match status" value="1"/>
</dbReference>
<evidence type="ECO:0000313" key="2">
    <source>
        <dbReference type="EMBL" id="KKD37983.1"/>
    </source>
</evidence>
<reference evidence="2 3" key="1">
    <citation type="submission" date="2015-06" db="EMBL/GenBank/DDBJ databases">
        <title>Draft genome assembly of filamentous brackish cyanobacterium Limnoraphis robusta strain CS-951.</title>
        <authorList>
            <person name="Willis A."/>
            <person name="Parks M."/>
            <person name="Burford M.A."/>
        </authorList>
    </citation>
    <scope>NUCLEOTIDE SEQUENCE [LARGE SCALE GENOMIC DNA]</scope>
    <source>
        <strain evidence="2 3">CS-951</strain>
    </source>
</reference>
<dbReference type="PANTHER" id="PTHR43629:SF2">
    <property type="entry name" value="RHODANESE-LIKE_PPIC DOMAIN-CONTAINING PROTEIN 12, CHLOROPLASTIC"/>
    <property type="match status" value="1"/>
</dbReference>
<name>A0A0F5YGU0_9CYAN</name>
<dbReference type="InterPro" id="IPR001763">
    <property type="entry name" value="Rhodanese-like_dom"/>
</dbReference>
<organism evidence="2 3">
    <name type="scientific">Limnoraphis robusta CS-951</name>
    <dbReference type="NCBI Taxonomy" id="1637645"/>
    <lineage>
        <taxon>Bacteria</taxon>
        <taxon>Bacillati</taxon>
        <taxon>Cyanobacteriota</taxon>
        <taxon>Cyanophyceae</taxon>
        <taxon>Oscillatoriophycideae</taxon>
        <taxon>Oscillatoriales</taxon>
        <taxon>Sirenicapillariaceae</taxon>
        <taxon>Limnoraphis</taxon>
    </lineage>
</organism>
<dbReference type="RefSeq" id="WP_046278641.1">
    <property type="nucleotide sequence ID" value="NZ_LATL02000300.1"/>
</dbReference>
<dbReference type="PROSITE" id="PS50206">
    <property type="entry name" value="RHODANESE_3"/>
    <property type="match status" value="1"/>
</dbReference>
<evidence type="ECO:0000259" key="1">
    <source>
        <dbReference type="PROSITE" id="PS50206"/>
    </source>
</evidence>